<dbReference type="Proteomes" id="UP000244335">
    <property type="component" value="Unassembled WGS sequence"/>
</dbReference>
<organism evidence="3 4">
    <name type="scientific">Rhizobium rhizogenes</name>
    <name type="common">Agrobacterium rhizogenes</name>
    <dbReference type="NCBI Taxonomy" id="359"/>
    <lineage>
        <taxon>Bacteria</taxon>
        <taxon>Pseudomonadati</taxon>
        <taxon>Pseudomonadota</taxon>
        <taxon>Alphaproteobacteria</taxon>
        <taxon>Hyphomicrobiales</taxon>
        <taxon>Rhizobiaceae</taxon>
        <taxon>Rhizobium/Agrobacterium group</taxon>
        <taxon>Rhizobium</taxon>
    </lineage>
</organism>
<sequence>MKIFISSLITGMEDIREAARVAIEQLGHQPIMAEQFAPSPNSPQIACLQGLRESGLVILILGARYGAKQASGLSATHEEYRAAQGGHPVIAFVQEGVDREPDEQAFVTEVQAWEGGLFRGGFRTPEQLRGQITRAIHEWELSKAAGPLNPDDMLARALTLLPAAERRSSYYQSSRKFVVAVAGGPTQAILRPSQLEDPALAENLIKRAMFGDVRVFDMGEATTKRMENGILTVTQKDGASVSLDPTGAVVVSLPFPSVDGGWPMVIEEDVAENARKALAFAGDVLDEIDPTQRLTHIVIAATLEAGENLAWRTASEHRASPGSMSLGFQTPTREPVHLTPPQKPRAALRHDADAIVEDLVTLLRRVWKPR</sequence>
<feature type="region of interest" description="Disordered" evidence="1">
    <location>
        <begin position="319"/>
        <end position="344"/>
    </location>
</feature>
<comment type="caution">
    <text evidence="3">The sequence shown here is derived from an EMBL/GenBank/DDBJ whole genome shotgun (WGS) entry which is preliminary data.</text>
</comment>
<reference evidence="3 4" key="1">
    <citation type="submission" date="2018-04" db="EMBL/GenBank/DDBJ databases">
        <authorList>
            <person name="Hagen T."/>
        </authorList>
    </citation>
    <scope>NUCLEOTIDE SEQUENCE [LARGE SCALE GENOMIC DNA]</scope>
    <source>
        <strain evidence="3 4">TPD7009</strain>
    </source>
</reference>
<name>A0AA92H700_RHIRH</name>
<dbReference type="InterPro" id="IPR025139">
    <property type="entry name" value="DUF4062"/>
</dbReference>
<evidence type="ECO:0000313" key="3">
    <source>
        <dbReference type="EMBL" id="PVE49883.1"/>
    </source>
</evidence>
<evidence type="ECO:0000259" key="2">
    <source>
        <dbReference type="Pfam" id="PF13271"/>
    </source>
</evidence>
<dbReference type="EMBL" id="QDFR01000016">
    <property type="protein sequence ID" value="PVE49883.1"/>
    <property type="molecule type" value="Genomic_DNA"/>
</dbReference>
<dbReference type="RefSeq" id="WP_116494873.1">
    <property type="nucleotide sequence ID" value="NZ_QDFR01000016.1"/>
</dbReference>
<accession>A0AA92H700</accession>
<dbReference type="Pfam" id="PF13271">
    <property type="entry name" value="DUF4062"/>
    <property type="match status" value="1"/>
</dbReference>
<evidence type="ECO:0000313" key="4">
    <source>
        <dbReference type="Proteomes" id="UP000244335"/>
    </source>
</evidence>
<feature type="compositionally biased region" description="Polar residues" evidence="1">
    <location>
        <begin position="322"/>
        <end position="332"/>
    </location>
</feature>
<evidence type="ECO:0000256" key="1">
    <source>
        <dbReference type="SAM" id="MobiDB-lite"/>
    </source>
</evidence>
<proteinExistence type="predicted"/>
<gene>
    <name evidence="3" type="ORF">DC430_23580</name>
</gene>
<feature type="domain" description="DUF4062" evidence="2">
    <location>
        <begin position="2"/>
        <end position="83"/>
    </location>
</feature>
<dbReference type="AlphaFoldDB" id="A0AA92H700"/>
<protein>
    <recommendedName>
        <fullName evidence="2">DUF4062 domain-containing protein</fullName>
    </recommendedName>
</protein>